<organism evidence="2 3">
    <name type="scientific">Rhizophagus clarus</name>
    <dbReference type="NCBI Taxonomy" id="94130"/>
    <lineage>
        <taxon>Eukaryota</taxon>
        <taxon>Fungi</taxon>
        <taxon>Fungi incertae sedis</taxon>
        <taxon>Mucoromycota</taxon>
        <taxon>Glomeromycotina</taxon>
        <taxon>Glomeromycetes</taxon>
        <taxon>Glomerales</taxon>
        <taxon>Glomeraceae</taxon>
        <taxon>Rhizophagus</taxon>
    </lineage>
</organism>
<protein>
    <submittedName>
        <fullName evidence="2">Uncharacterized protein</fullName>
    </submittedName>
</protein>
<evidence type="ECO:0000313" key="2">
    <source>
        <dbReference type="EMBL" id="GES83369.1"/>
    </source>
</evidence>
<dbReference type="Proteomes" id="UP000615446">
    <property type="component" value="Unassembled WGS sequence"/>
</dbReference>
<feature type="compositionally biased region" description="Basic and acidic residues" evidence="1">
    <location>
        <begin position="163"/>
        <end position="194"/>
    </location>
</feature>
<reference evidence="2" key="1">
    <citation type="submission" date="2019-10" db="EMBL/GenBank/DDBJ databases">
        <title>Conservation and host-specific expression of non-tandemly repeated heterogenous ribosome RNA gene in arbuscular mycorrhizal fungi.</title>
        <authorList>
            <person name="Maeda T."/>
            <person name="Kobayashi Y."/>
            <person name="Nakagawa T."/>
            <person name="Ezawa T."/>
            <person name="Yamaguchi K."/>
            <person name="Bino T."/>
            <person name="Nishimoto Y."/>
            <person name="Shigenobu S."/>
            <person name="Kawaguchi M."/>
        </authorList>
    </citation>
    <scope>NUCLEOTIDE SEQUENCE</scope>
    <source>
        <strain evidence="2">HR1</strain>
    </source>
</reference>
<feature type="region of interest" description="Disordered" evidence="1">
    <location>
        <begin position="163"/>
        <end position="195"/>
    </location>
</feature>
<accession>A0A8H3LD60</accession>
<name>A0A8H3LD60_9GLOM</name>
<proteinExistence type="predicted"/>
<dbReference type="AlphaFoldDB" id="A0A8H3LD60"/>
<feature type="compositionally biased region" description="Basic and acidic residues" evidence="1">
    <location>
        <begin position="534"/>
        <end position="544"/>
    </location>
</feature>
<gene>
    <name evidence="2" type="ORF">RCL2_001052800</name>
</gene>
<dbReference type="OrthoDB" id="2443690at2759"/>
<feature type="region of interest" description="Disordered" evidence="1">
    <location>
        <begin position="503"/>
        <end position="576"/>
    </location>
</feature>
<comment type="caution">
    <text evidence="2">The sequence shown here is derived from an EMBL/GenBank/DDBJ whole genome shotgun (WGS) entry which is preliminary data.</text>
</comment>
<evidence type="ECO:0000313" key="3">
    <source>
        <dbReference type="Proteomes" id="UP000615446"/>
    </source>
</evidence>
<evidence type="ECO:0000256" key="1">
    <source>
        <dbReference type="SAM" id="MobiDB-lite"/>
    </source>
</evidence>
<dbReference type="EMBL" id="BLAL01000068">
    <property type="protein sequence ID" value="GES83369.1"/>
    <property type="molecule type" value="Genomic_DNA"/>
</dbReference>
<sequence>MLKDSSGDCLQTSERRKNGTITIVISQNKKFATEIKFYKMFDTIINEYLDITLSKEWSVVGLLKFARPKLSVDTIEEFKEDLHAILRKYSDKCNVHSYAKNKTKKILNNFNTSFSTVEVRKFINDLELHAEMRVNVTSAYTIEVLKDQQQNREIINQLRTNENSKETDQVREKVTRPSEAQDGHLCERQRRDELQMPEYPTEVADDEPPIEWEFDTPRPSWLEKVVEERRILFSNNDLTARYESSLKPIYAIFSSSLKNWTVLDPATERCLQSLTKLNSDQLRMIGEIVRFKGTYGAILELQEMLKDIKKQTISEPDDLFDDEDTFDNEHDISANEETPLLALEDHLNPDVAYTFDLIRFTCEMIAKGIPQRQNTERGYRHSLWRSKGYHFDWMFTKHNLGGGMLSKPVLRASSKLLMPGFLSSYFFMRAILIIYVGEGYYSSLNLADFDIPTKYEELEYTIRISRIMIQVKRLLSTTISRFKRMKERAEKEKLTLGRVAVHDKEKEYRSPQKPKKQSSKGTTYSENQQRHGRSSFEDGSRSTRLDVGSDDFLFSQQNMETIPSGPFCKQTQHPVT</sequence>